<gene>
    <name evidence="4" type="ORF">BIV57_21695</name>
</gene>
<dbReference type="GO" id="GO:0005829">
    <property type="term" value="C:cytosol"/>
    <property type="evidence" value="ECO:0007669"/>
    <property type="project" value="TreeGrafter"/>
</dbReference>
<dbReference type="EMBL" id="MLCF01000156">
    <property type="protein sequence ID" value="OIV35408.1"/>
    <property type="molecule type" value="Genomic_DNA"/>
</dbReference>
<reference evidence="4 5" key="1">
    <citation type="submission" date="2016-10" db="EMBL/GenBank/DDBJ databases">
        <title>Genome sequence of Streptomyces gilvigriseus MUSC 26.</title>
        <authorList>
            <person name="Lee L.-H."/>
            <person name="Ser H.-L."/>
        </authorList>
    </citation>
    <scope>NUCLEOTIDE SEQUENCE [LARGE SCALE GENOMIC DNA]</scope>
    <source>
        <strain evidence="4 5">MUSC 26</strain>
    </source>
</reference>
<name>A0A1J7C1G5_9ACTN</name>
<evidence type="ECO:0000256" key="2">
    <source>
        <dbReference type="ARBA" id="ARBA00022801"/>
    </source>
</evidence>
<dbReference type="PANTHER" id="PTHR43240">
    <property type="entry name" value="1,4-DIHYDROXY-2-NAPHTHOYL-COA THIOESTERASE 1"/>
    <property type="match status" value="1"/>
</dbReference>
<dbReference type="InterPro" id="IPR029069">
    <property type="entry name" value="HotDog_dom_sf"/>
</dbReference>
<dbReference type="PANTHER" id="PTHR43240:SF5">
    <property type="entry name" value="1,4-DIHYDROXY-2-NAPHTHOYL-COA THIOESTERASE 1"/>
    <property type="match status" value="1"/>
</dbReference>
<accession>A0A1J7C1G5</accession>
<dbReference type="Pfam" id="PF03061">
    <property type="entry name" value="4HBT"/>
    <property type="match status" value="1"/>
</dbReference>
<feature type="domain" description="Thioesterase" evidence="3">
    <location>
        <begin position="59"/>
        <end position="136"/>
    </location>
</feature>
<dbReference type="OrthoDB" id="9798208at2"/>
<keyword evidence="5" id="KW-1185">Reference proteome</keyword>
<dbReference type="STRING" id="1428644.BIV57_21695"/>
<dbReference type="Proteomes" id="UP000243342">
    <property type="component" value="Unassembled WGS sequence"/>
</dbReference>
<dbReference type="CDD" id="cd03443">
    <property type="entry name" value="PaaI_thioesterase"/>
    <property type="match status" value="1"/>
</dbReference>
<dbReference type="Gene3D" id="3.10.129.10">
    <property type="entry name" value="Hotdog Thioesterase"/>
    <property type="match status" value="1"/>
</dbReference>
<sequence length="147" mass="15514">MSSDKVFPDHLMERFRAEGIDPALFSGGDLGARMGITLVEASADKVVATMPVDGNRQPYGLLHGGASAVLAETLGSIGAMLHAGPGRYAVGVDLNATHHRSATEGLVTGTATPLHLGRTVATYDIVITDEKDRRVCTARITCNLRDQ</sequence>
<dbReference type="InterPro" id="IPR003736">
    <property type="entry name" value="PAAI_dom"/>
</dbReference>
<protein>
    <submittedName>
        <fullName evidence="4">Thioesterase</fullName>
    </submittedName>
</protein>
<dbReference type="RefSeq" id="WP_071658628.1">
    <property type="nucleotide sequence ID" value="NZ_MLCF01000156.1"/>
</dbReference>
<evidence type="ECO:0000313" key="4">
    <source>
        <dbReference type="EMBL" id="OIV35408.1"/>
    </source>
</evidence>
<dbReference type="InterPro" id="IPR006683">
    <property type="entry name" value="Thioestr_dom"/>
</dbReference>
<comment type="caution">
    <text evidence="4">The sequence shown here is derived from an EMBL/GenBank/DDBJ whole genome shotgun (WGS) entry which is preliminary data.</text>
</comment>
<evidence type="ECO:0000259" key="3">
    <source>
        <dbReference type="Pfam" id="PF03061"/>
    </source>
</evidence>
<evidence type="ECO:0000313" key="5">
    <source>
        <dbReference type="Proteomes" id="UP000243342"/>
    </source>
</evidence>
<dbReference type="SUPFAM" id="SSF54637">
    <property type="entry name" value="Thioesterase/thiol ester dehydrase-isomerase"/>
    <property type="match status" value="1"/>
</dbReference>
<dbReference type="NCBIfam" id="TIGR00369">
    <property type="entry name" value="unchar_dom_1"/>
    <property type="match status" value="1"/>
</dbReference>
<proteinExistence type="inferred from homology"/>
<organism evidence="4 5">
    <name type="scientific">Mangrovactinospora gilvigrisea</name>
    <dbReference type="NCBI Taxonomy" id="1428644"/>
    <lineage>
        <taxon>Bacteria</taxon>
        <taxon>Bacillati</taxon>
        <taxon>Actinomycetota</taxon>
        <taxon>Actinomycetes</taxon>
        <taxon>Kitasatosporales</taxon>
        <taxon>Streptomycetaceae</taxon>
        <taxon>Mangrovactinospora</taxon>
    </lineage>
</organism>
<dbReference type="GO" id="GO:0061522">
    <property type="term" value="F:1,4-dihydroxy-2-naphthoyl-CoA thioesterase activity"/>
    <property type="evidence" value="ECO:0007669"/>
    <property type="project" value="TreeGrafter"/>
</dbReference>
<dbReference type="AlphaFoldDB" id="A0A1J7C1G5"/>
<keyword evidence="2" id="KW-0378">Hydrolase</keyword>
<comment type="similarity">
    <text evidence="1">Belongs to the thioesterase PaaI family.</text>
</comment>
<evidence type="ECO:0000256" key="1">
    <source>
        <dbReference type="ARBA" id="ARBA00008324"/>
    </source>
</evidence>
<dbReference type="FunFam" id="3.10.129.10:FF:000045">
    <property type="entry name" value="Hotdog fold thioesterase"/>
    <property type="match status" value="1"/>
</dbReference>